<accession>A0A7V2T144</accession>
<name>A0A7V2T144_LEUMU</name>
<organism evidence="3">
    <name type="scientific">Leucothrix mucor</name>
    <dbReference type="NCBI Taxonomy" id="45248"/>
    <lineage>
        <taxon>Bacteria</taxon>
        <taxon>Pseudomonadati</taxon>
        <taxon>Pseudomonadota</taxon>
        <taxon>Gammaproteobacteria</taxon>
        <taxon>Thiotrichales</taxon>
        <taxon>Thiotrichaceae</taxon>
        <taxon>Leucothrix</taxon>
    </lineage>
</organism>
<dbReference type="InterPro" id="IPR025646">
    <property type="entry name" value="DUF4350"/>
</dbReference>
<feature type="domain" description="DUF4350" evidence="2">
    <location>
        <begin position="44"/>
        <end position="235"/>
    </location>
</feature>
<feature type="transmembrane region" description="Helical" evidence="1">
    <location>
        <begin position="260"/>
        <end position="280"/>
    </location>
</feature>
<keyword evidence="1" id="KW-0812">Transmembrane</keyword>
<keyword evidence="1" id="KW-0472">Membrane</keyword>
<evidence type="ECO:0000313" key="3">
    <source>
        <dbReference type="EMBL" id="HFC93225.1"/>
    </source>
</evidence>
<dbReference type="Pfam" id="PF14258">
    <property type="entry name" value="DUF4350"/>
    <property type="match status" value="1"/>
</dbReference>
<reference evidence="3" key="1">
    <citation type="journal article" date="2020" name="mSystems">
        <title>Genome- and Community-Level Interaction Insights into Carbon Utilization and Element Cycling Functions of Hydrothermarchaeota in Hydrothermal Sediment.</title>
        <authorList>
            <person name="Zhou Z."/>
            <person name="Liu Y."/>
            <person name="Xu W."/>
            <person name="Pan J."/>
            <person name="Luo Z.H."/>
            <person name="Li M."/>
        </authorList>
    </citation>
    <scope>NUCLEOTIDE SEQUENCE [LARGE SCALE GENOMIC DNA]</scope>
    <source>
        <strain evidence="3">HyVt-493</strain>
    </source>
</reference>
<dbReference type="AlphaFoldDB" id="A0A7V2T144"/>
<protein>
    <submittedName>
        <fullName evidence="3">DUF4350 domain-containing protein</fullName>
    </submittedName>
</protein>
<keyword evidence="1" id="KW-1133">Transmembrane helix</keyword>
<dbReference type="Proteomes" id="UP000885750">
    <property type="component" value="Unassembled WGS sequence"/>
</dbReference>
<evidence type="ECO:0000256" key="1">
    <source>
        <dbReference type="SAM" id="Phobius"/>
    </source>
</evidence>
<evidence type="ECO:0000259" key="2">
    <source>
        <dbReference type="Pfam" id="PF14258"/>
    </source>
</evidence>
<sequence>MNKKVAWLLGIVLLTLFVWGAYKLYQRLELVETEEKITLKGEATKNPLYAARIFLNRMGIPASSKQSLQGLKALPETDTLLIISSKRSTLSRQGTDDLYAWVNNGGHLIALTTVDYDFSDYEMEDEDEKIPSSDPLQALLGVRTGERVSVFGKKTQFKIALKDVKHPLELQGESFYPIESLSGFSLDDEIIKIKNEAFILRRHIGKGMITLVADLDFINNRNIRKADHAEILWQLAHGLDIPENVWLIHNDEVPALWRLLWKHAWALIVSLTLMFVLWLYRAAHRFGPMIPKASEDRRSLLEHINASGNFYWKHQQKAKLIASTREALNQRLAITHPGWKQLSNAEKVAQLAARLERPQEEIQQLLFDPNYGLNKRKSDDFIQLIKQLEQVRTSL</sequence>
<dbReference type="EMBL" id="DRMS01000393">
    <property type="protein sequence ID" value="HFC93225.1"/>
    <property type="molecule type" value="Genomic_DNA"/>
</dbReference>
<comment type="caution">
    <text evidence="3">The sequence shown here is derived from an EMBL/GenBank/DDBJ whole genome shotgun (WGS) entry which is preliminary data.</text>
</comment>
<gene>
    <name evidence="3" type="ORF">ENJ51_10490</name>
</gene>
<proteinExistence type="predicted"/>